<keyword evidence="1" id="KW-0472">Membrane</keyword>
<keyword evidence="1" id="KW-0812">Transmembrane</keyword>
<gene>
    <name evidence="2" type="ORF">SH580_18730</name>
</gene>
<reference evidence="2 3" key="1">
    <citation type="submission" date="2023-11" db="EMBL/GenBank/DDBJ databases">
        <title>Coraliomargarita sp. nov., isolated from marine algae.</title>
        <authorList>
            <person name="Lee J.K."/>
            <person name="Baek J.H."/>
            <person name="Kim J.M."/>
            <person name="Choi D.G."/>
            <person name="Jeon C.O."/>
        </authorList>
    </citation>
    <scope>NUCLEOTIDE SEQUENCE [LARGE SCALE GENOMIC DNA]</scope>
    <source>
        <strain evidence="2 3">J2-16</strain>
    </source>
</reference>
<organism evidence="2 3">
    <name type="scientific">Coraliomargarita algicola</name>
    <dbReference type="NCBI Taxonomy" id="3092156"/>
    <lineage>
        <taxon>Bacteria</taxon>
        <taxon>Pseudomonadati</taxon>
        <taxon>Verrucomicrobiota</taxon>
        <taxon>Opitutia</taxon>
        <taxon>Puniceicoccales</taxon>
        <taxon>Coraliomargaritaceae</taxon>
        <taxon>Coraliomargarita</taxon>
    </lineage>
</organism>
<sequence length="203" mass="23095">MNGNYRQLKPSELKELSSFVSPATNLIRWILFLILFLPGAFLLFKLNVSIASGVASYAWLVVTAFFGLWLLKKFNRWSGGSEFRSAVKKDIAGSQAFEEQHFMNRCVMFEEVEDEGRSYLVENSAGIVFFFSGQELPKNFPKFEVTVVKAPYSNHLFKIYAKGDVVETKIATASVWDQLPKAITGETYVKTSFRFDDILQQIT</sequence>
<dbReference type="EMBL" id="CP138858">
    <property type="protein sequence ID" value="WPJ95458.1"/>
    <property type="molecule type" value="Genomic_DNA"/>
</dbReference>
<keyword evidence="3" id="KW-1185">Reference proteome</keyword>
<dbReference type="RefSeq" id="WP_319832338.1">
    <property type="nucleotide sequence ID" value="NZ_CP138858.1"/>
</dbReference>
<feature type="transmembrane region" description="Helical" evidence="1">
    <location>
        <begin position="26"/>
        <end position="44"/>
    </location>
</feature>
<name>A0ABZ0RK56_9BACT</name>
<evidence type="ECO:0000313" key="2">
    <source>
        <dbReference type="EMBL" id="WPJ95458.1"/>
    </source>
</evidence>
<dbReference type="Proteomes" id="UP001324993">
    <property type="component" value="Chromosome"/>
</dbReference>
<evidence type="ECO:0000256" key="1">
    <source>
        <dbReference type="SAM" id="Phobius"/>
    </source>
</evidence>
<proteinExistence type="predicted"/>
<evidence type="ECO:0000313" key="3">
    <source>
        <dbReference type="Proteomes" id="UP001324993"/>
    </source>
</evidence>
<accession>A0ABZ0RK56</accession>
<keyword evidence="1" id="KW-1133">Transmembrane helix</keyword>
<feature type="transmembrane region" description="Helical" evidence="1">
    <location>
        <begin position="50"/>
        <end position="71"/>
    </location>
</feature>
<protein>
    <submittedName>
        <fullName evidence="2">Uncharacterized protein</fullName>
    </submittedName>
</protein>